<evidence type="ECO:0000256" key="2">
    <source>
        <dbReference type="ARBA" id="ARBA00022845"/>
    </source>
</evidence>
<evidence type="ECO:0000259" key="4">
    <source>
        <dbReference type="PROSITE" id="PS50296"/>
    </source>
</evidence>
<dbReference type="CDD" id="cd11567">
    <property type="entry name" value="YciH_like"/>
    <property type="match status" value="1"/>
</dbReference>
<proteinExistence type="inferred from homology"/>
<dbReference type="RefSeq" id="WP_015902967.1">
    <property type="nucleotide sequence ID" value="NC_012108.1"/>
</dbReference>
<keyword evidence="2" id="KW-0810">Translation regulation</keyword>
<accession>C0QL92</accession>
<dbReference type="InterPro" id="IPR001950">
    <property type="entry name" value="SUI1"/>
</dbReference>
<dbReference type="InterPro" id="IPR036877">
    <property type="entry name" value="SUI1_dom_sf"/>
</dbReference>
<evidence type="ECO:0000313" key="5">
    <source>
        <dbReference type="EMBL" id="ACN14178.1"/>
    </source>
</evidence>
<dbReference type="GO" id="GO:0003729">
    <property type="term" value="F:mRNA binding"/>
    <property type="evidence" value="ECO:0007669"/>
    <property type="project" value="TreeGrafter"/>
</dbReference>
<dbReference type="AlphaFoldDB" id="C0QL92"/>
<dbReference type="GO" id="GO:0003743">
    <property type="term" value="F:translation initiation factor activity"/>
    <property type="evidence" value="ECO:0007669"/>
    <property type="project" value="UniProtKB-KW"/>
</dbReference>
<dbReference type="GO" id="GO:0002188">
    <property type="term" value="P:translation reinitiation"/>
    <property type="evidence" value="ECO:0007669"/>
    <property type="project" value="TreeGrafter"/>
</dbReference>
<evidence type="ECO:0000256" key="3">
    <source>
        <dbReference type="ARBA" id="ARBA00022917"/>
    </source>
</evidence>
<dbReference type="InterPro" id="IPR005872">
    <property type="entry name" value="SUI1_arc_bac"/>
</dbReference>
<keyword evidence="3" id="KW-0648">Protein biosynthesis</keyword>
<dbReference type="PIRSF" id="PIRSF037511">
    <property type="entry name" value="Transl_init_SUI1_pro"/>
    <property type="match status" value="1"/>
</dbReference>
<dbReference type="KEGG" id="dat:HRM2_10660"/>
<comment type="similarity">
    <text evidence="1">Belongs to the SUI1 family.</text>
</comment>
<name>C0QL92_DESAH</name>
<dbReference type="HOGENOM" id="CLU_082805_4_0_7"/>
<evidence type="ECO:0000256" key="1">
    <source>
        <dbReference type="ARBA" id="ARBA00005422"/>
    </source>
</evidence>
<dbReference type="Pfam" id="PF01253">
    <property type="entry name" value="SUI1"/>
    <property type="match status" value="1"/>
</dbReference>
<sequence length="114" mass="12135">MAKQTKNSTLVYSTEIGRVCPACSLPVAECRCRKAGQAIETDGKVRISYVTKGRRGKGVTLITGLALEADELKCLGKRLKQRCGTGGTVKGGTIEIQGDQRVLLTAELKALGKI</sequence>
<dbReference type="PROSITE" id="PS50296">
    <property type="entry name" value="SUI1"/>
    <property type="match status" value="1"/>
</dbReference>
<dbReference type="OrthoDB" id="9792915at2"/>
<dbReference type="Proteomes" id="UP000000442">
    <property type="component" value="Chromosome"/>
</dbReference>
<dbReference type="Gene3D" id="3.30.780.10">
    <property type="entry name" value="SUI1-like domain"/>
    <property type="match status" value="1"/>
</dbReference>
<dbReference type="PANTHER" id="PTHR12789:SF0">
    <property type="entry name" value="DENSITY-REGULATED PROTEIN"/>
    <property type="match status" value="1"/>
</dbReference>
<dbReference type="STRING" id="177437.HRM2_10660"/>
<protein>
    <submittedName>
        <fullName evidence="5">Translation initiation factor SUI1</fullName>
    </submittedName>
</protein>
<gene>
    <name evidence="5" type="ordered locus">HRM2_10660</name>
</gene>
<dbReference type="SUPFAM" id="SSF55159">
    <property type="entry name" value="eIF1-like"/>
    <property type="match status" value="1"/>
</dbReference>
<feature type="domain" description="SUI1" evidence="4">
    <location>
        <begin position="46"/>
        <end position="112"/>
    </location>
</feature>
<dbReference type="InterPro" id="IPR050318">
    <property type="entry name" value="DENR/SUI1_TIF"/>
</dbReference>
<dbReference type="eggNOG" id="COG0023">
    <property type="taxonomic scope" value="Bacteria"/>
</dbReference>
<dbReference type="GO" id="GO:0001731">
    <property type="term" value="P:formation of translation preinitiation complex"/>
    <property type="evidence" value="ECO:0007669"/>
    <property type="project" value="TreeGrafter"/>
</dbReference>
<dbReference type="EMBL" id="CP001087">
    <property type="protein sequence ID" value="ACN14178.1"/>
    <property type="molecule type" value="Genomic_DNA"/>
</dbReference>
<keyword evidence="5" id="KW-0396">Initiation factor</keyword>
<keyword evidence="6" id="KW-1185">Reference proteome</keyword>
<evidence type="ECO:0000313" key="6">
    <source>
        <dbReference type="Proteomes" id="UP000000442"/>
    </source>
</evidence>
<reference evidence="5 6" key="1">
    <citation type="journal article" date="2009" name="Environ. Microbiol.">
        <title>Genome sequence of Desulfobacterium autotrophicum HRM2, a marine sulfate reducer oxidizing organic carbon completely to carbon dioxide.</title>
        <authorList>
            <person name="Strittmatter A.W."/>
            <person name="Liesegang H."/>
            <person name="Rabus R."/>
            <person name="Decker I."/>
            <person name="Amann J."/>
            <person name="Andres S."/>
            <person name="Henne A."/>
            <person name="Fricke W.F."/>
            <person name="Martinez-Arias R."/>
            <person name="Bartels D."/>
            <person name="Goesmann A."/>
            <person name="Krause L."/>
            <person name="Puehler A."/>
            <person name="Klenk H.P."/>
            <person name="Richter M."/>
            <person name="Schuler M."/>
            <person name="Gloeckner F.O."/>
            <person name="Meyerdierks A."/>
            <person name="Gottschalk G."/>
            <person name="Amann R."/>
        </authorList>
    </citation>
    <scope>NUCLEOTIDE SEQUENCE [LARGE SCALE GENOMIC DNA]</scope>
    <source>
        <strain evidence="6">ATCC 43914 / DSM 3382 / HRM2</strain>
    </source>
</reference>
<organism evidence="5 6">
    <name type="scientific">Desulforapulum autotrophicum (strain ATCC 43914 / DSM 3382 / VKM B-1955 / HRM2)</name>
    <name type="common">Desulfobacterium autotrophicum</name>
    <dbReference type="NCBI Taxonomy" id="177437"/>
    <lineage>
        <taxon>Bacteria</taxon>
        <taxon>Pseudomonadati</taxon>
        <taxon>Thermodesulfobacteriota</taxon>
        <taxon>Desulfobacteria</taxon>
        <taxon>Desulfobacterales</taxon>
        <taxon>Desulfobacteraceae</taxon>
        <taxon>Desulforapulum</taxon>
    </lineage>
</organism>
<dbReference type="GO" id="GO:0006417">
    <property type="term" value="P:regulation of translation"/>
    <property type="evidence" value="ECO:0007669"/>
    <property type="project" value="UniProtKB-KW"/>
</dbReference>
<dbReference type="PANTHER" id="PTHR12789">
    <property type="entry name" value="DENSITY-REGULATED PROTEIN HOMOLOG"/>
    <property type="match status" value="1"/>
</dbReference>